<dbReference type="PANTHER" id="PTHR40400">
    <property type="entry name" value="SLR1512 PROTEIN"/>
    <property type="match status" value="1"/>
</dbReference>
<feature type="transmembrane region" description="Helical" evidence="1">
    <location>
        <begin position="61"/>
        <end position="84"/>
    </location>
</feature>
<proteinExistence type="predicted"/>
<dbReference type="EMBL" id="QEQK01000007">
    <property type="protein sequence ID" value="PWN56069.1"/>
    <property type="molecule type" value="Genomic_DNA"/>
</dbReference>
<dbReference type="OrthoDB" id="345121at2"/>
<comment type="caution">
    <text evidence="2">The sequence shown here is derived from an EMBL/GenBank/DDBJ whole genome shotgun (WGS) entry which is preliminary data.</text>
</comment>
<feature type="transmembrane region" description="Helical" evidence="1">
    <location>
        <begin position="287"/>
        <end position="308"/>
    </location>
</feature>
<feature type="transmembrane region" description="Helical" evidence="1">
    <location>
        <begin position="160"/>
        <end position="181"/>
    </location>
</feature>
<accession>A0A363UKW7</accession>
<gene>
    <name evidence="2" type="ORF">DEH80_09670</name>
</gene>
<dbReference type="RefSeq" id="WP_109720285.1">
    <property type="nucleotide sequence ID" value="NZ_QEQK01000007.1"/>
</dbReference>
<protein>
    <recommendedName>
        <fullName evidence="4">Sodium-dependent bicarbonate transport family permease</fullName>
    </recommendedName>
</protein>
<evidence type="ECO:0000256" key="1">
    <source>
        <dbReference type="SAM" id="Phobius"/>
    </source>
</evidence>
<keyword evidence="1" id="KW-0812">Transmembrane</keyword>
<feature type="transmembrane region" description="Helical" evidence="1">
    <location>
        <begin position="193"/>
        <end position="217"/>
    </location>
</feature>
<feature type="transmembrane region" description="Helical" evidence="1">
    <location>
        <begin position="6"/>
        <end position="24"/>
    </location>
</feature>
<evidence type="ECO:0000313" key="3">
    <source>
        <dbReference type="Proteomes" id="UP000251800"/>
    </source>
</evidence>
<feature type="transmembrane region" description="Helical" evidence="1">
    <location>
        <begin position="96"/>
        <end position="117"/>
    </location>
</feature>
<keyword evidence="1" id="KW-1133">Transmembrane helix</keyword>
<dbReference type="Pfam" id="PF05982">
    <property type="entry name" value="Sbt_1"/>
    <property type="match status" value="1"/>
</dbReference>
<evidence type="ECO:0000313" key="2">
    <source>
        <dbReference type="EMBL" id="PWN56069.1"/>
    </source>
</evidence>
<dbReference type="InterPro" id="IPR010293">
    <property type="entry name" value="Sbt_1"/>
</dbReference>
<keyword evidence="1" id="KW-0472">Membrane</keyword>
<evidence type="ECO:0008006" key="4">
    <source>
        <dbReference type="Google" id="ProtNLM"/>
    </source>
</evidence>
<dbReference type="Proteomes" id="UP000251800">
    <property type="component" value="Unassembled WGS sequence"/>
</dbReference>
<organism evidence="2 3">
    <name type="scientific">Abyssibacter profundi</name>
    <dbReference type="NCBI Taxonomy" id="2182787"/>
    <lineage>
        <taxon>Bacteria</taxon>
        <taxon>Pseudomonadati</taxon>
        <taxon>Pseudomonadota</taxon>
        <taxon>Gammaproteobacteria</taxon>
        <taxon>Chromatiales</taxon>
        <taxon>Oceanococcaceae</taxon>
        <taxon>Abyssibacter</taxon>
    </lineage>
</organism>
<sequence length="314" mass="32556">MTLDALANLPFLLFILGALLAFFGRMIAIPVDANSWLGTLLVLLLGLKGGVGLAQTESLTVGGAAIIAGLLAAVIVPLLCHPVLRRLGGWPRELSAAAAGHYGSISVATFVAMMAYLESRGAQVDSVMIAVMALMEAPALLIGLMLASPQGADHRKTFKAALSNAPMLLLLGSMAIGWTVHSVQPDAADVQSILGWIPGLLSIYLLLLGQKAGLLLARERLPVGDLSFAMVWPFVSGTLAFGIGSLFGLEPTSLALLCILSASASYIVAPAVLSLAMPTLELTRIQVMVIGVTFPVNLLVGIPLWTWATGAAAG</sequence>
<feature type="transmembrane region" description="Helical" evidence="1">
    <location>
        <begin position="254"/>
        <end position="275"/>
    </location>
</feature>
<reference evidence="2 3" key="1">
    <citation type="submission" date="2018-05" db="EMBL/GenBank/DDBJ databases">
        <title>Abyssibacter profundi OUC007T gen. nov., sp. nov, a marine bacterium isolated from seawater of the Mariana Trench.</title>
        <authorList>
            <person name="Zhou S."/>
        </authorList>
    </citation>
    <scope>NUCLEOTIDE SEQUENCE [LARGE SCALE GENOMIC DNA]</scope>
    <source>
        <strain evidence="2 3">OUC007</strain>
    </source>
</reference>
<name>A0A363UKW7_9GAMM</name>
<keyword evidence="3" id="KW-1185">Reference proteome</keyword>
<feature type="transmembrane region" description="Helical" evidence="1">
    <location>
        <begin position="229"/>
        <end position="248"/>
    </location>
</feature>
<dbReference type="PANTHER" id="PTHR40400:SF1">
    <property type="entry name" value="SLR1512 PROTEIN"/>
    <property type="match status" value="1"/>
</dbReference>
<feature type="transmembrane region" description="Helical" evidence="1">
    <location>
        <begin position="129"/>
        <end position="148"/>
    </location>
</feature>
<dbReference type="AlphaFoldDB" id="A0A363UKW7"/>